<accession>A0A7G9YUB6</accession>
<gene>
    <name evidence="1" type="ORF">FJOHDBIG_00049</name>
</gene>
<sequence>MKQRDKDLIEQRMQKLMFKMRYWDKEFSTTHMQKSNPLSNLLMMDEMIVDIRSLPPDIQEYIRQKEGRKK</sequence>
<dbReference type="EMBL" id="MT631473">
    <property type="protein sequence ID" value="QNO51600.1"/>
    <property type="molecule type" value="Genomic_DNA"/>
</dbReference>
<proteinExistence type="predicted"/>
<evidence type="ECO:0000313" key="1">
    <source>
        <dbReference type="EMBL" id="QNO51600.1"/>
    </source>
</evidence>
<dbReference type="AlphaFoldDB" id="A0A7G9YUB6"/>
<reference evidence="1" key="1">
    <citation type="submission" date="2020-06" db="EMBL/GenBank/DDBJ databases">
        <title>Unique genomic features of the anaerobic methanotrophic archaea.</title>
        <authorList>
            <person name="Chadwick G.L."/>
            <person name="Skennerton C.T."/>
            <person name="Laso-Perez R."/>
            <person name="Leu A.O."/>
            <person name="Speth D.R."/>
            <person name="Yu H."/>
            <person name="Morgan-Lang C."/>
            <person name="Hatzenpichler R."/>
            <person name="Goudeau D."/>
            <person name="Malmstrom R."/>
            <person name="Brazelton W.J."/>
            <person name="Woyke T."/>
            <person name="Hallam S.J."/>
            <person name="Tyson G.W."/>
            <person name="Wegener G."/>
            <person name="Boetius A."/>
            <person name="Orphan V."/>
        </authorList>
    </citation>
    <scope>NUCLEOTIDE SEQUENCE</scope>
</reference>
<organism evidence="1">
    <name type="scientific">Candidatus Methanophagaceae archaeon ANME-1 ERB6</name>
    <dbReference type="NCBI Taxonomy" id="2759912"/>
    <lineage>
        <taxon>Archaea</taxon>
        <taxon>Methanobacteriati</taxon>
        <taxon>Methanobacteriota</taxon>
        <taxon>Stenosarchaea group</taxon>
        <taxon>Methanomicrobia</taxon>
        <taxon>Candidatus Methanophagales</taxon>
        <taxon>Candidatus Methanophagaceae</taxon>
    </lineage>
</organism>
<name>A0A7G9YUB6_9EURY</name>
<protein>
    <submittedName>
        <fullName evidence="1">Uncharacterized protein</fullName>
    </submittedName>
</protein>